<sequence length="118" mass="14290">MQTQIELFLNTNDNRLLKVIDFDEFMKHPCVHMLHLLTYLGLDVSNNSNFVQLVNQTVLPIAMNEHQRKSHHKNMDKFRQDNDTALNSKYARIIEYKYSKHFFQKWWVFGFKKIQLMK</sequence>
<evidence type="ECO:0000313" key="2">
    <source>
        <dbReference type="Proteomes" id="UP000023152"/>
    </source>
</evidence>
<gene>
    <name evidence="1" type="ORF">RFI_13263</name>
</gene>
<organism evidence="1 2">
    <name type="scientific">Reticulomyxa filosa</name>
    <dbReference type="NCBI Taxonomy" id="46433"/>
    <lineage>
        <taxon>Eukaryota</taxon>
        <taxon>Sar</taxon>
        <taxon>Rhizaria</taxon>
        <taxon>Retaria</taxon>
        <taxon>Foraminifera</taxon>
        <taxon>Monothalamids</taxon>
        <taxon>Reticulomyxidae</taxon>
        <taxon>Reticulomyxa</taxon>
    </lineage>
</organism>
<protein>
    <submittedName>
        <fullName evidence="1">Uncharacterized protein</fullName>
    </submittedName>
</protein>
<dbReference type="AlphaFoldDB" id="X6NDF0"/>
<evidence type="ECO:0000313" key="1">
    <source>
        <dbReference type="EMBL" id="ETO23898.1"/>
    </source>
</evidence>
<dbReference type="Proteomes" id="UP000023152">
    <property type="component" value="Unassembled WGS sequence"/>
</dbReference>
<keyword evidence="2" id="KW-1185">Reference proteome</keyword>
<proteinExistence type="predicted"/>
<dbReference type="EMBL" id="ASPP01009616">
    <property type="protein sequence ID" value="ETO23898.1"/>
    <property type="molecule type" value="Genomic_DNA"/>
</dbReference>
<reference evidence="1 2" key="1">
    <citation type="journal article" date="2013" name="Curr. Biol.">
        <title>The Genome of the Foraminiferan Reticulomyxa filosa.</title>
        <authorList>
            <person name="Glockner G."/>
            <person name="Hulsmann N."/>
            <person name="Schleicher M."/>
            <person name="Noegel A.A."/>
            <person name="Eichinger L."/>
            <person name="Gallinger C."/>
            <person name="Pawlowski J."/>
            <person name="Sierra R."/>
            <person name="Euteneuer U."/>
            <person name="Pillet L."/>
            <person name="Moustafa A."/>
            <person name="Platzer M."/>
            <person name="Groth M."/>
            <person name="Szafranski K."/>
            <person name="Schliwa M."/>
        </authorList>
    </citation>
    <scope>NUCLEOTIDE SEQUENCE [LARGE SCALE GENOMIC DNA]</scope>
</reference>
<name>X6NDF0_RETFI</name>
<comment type="caution">
    <text evidence="1">The sequence shown here is derived from an EMBL/GenBank/DDBJ whole genome shotgun (WGS) entry which is preliminary data.</text>
</comment>
<accession>X6NDF0</accession>